<name>A0A2G7HJ74_9CLOT</name>
<evidence type="ECO:0000313" key="2">
    <source>
        <dbReference type="Proteomes" id="UP000231322"/>
    </source>
</evidence>
<comment type="caution">
    <text evidence="1">The sequence shown here is derived from an EMBL/GenBank/DDBJ whole genome shotgun (WGS) entry which is preliminary data.</text>
</comment>
<reference evidence="1 2" key="1">
    <citation type="submission" date="2017-10" db="EMBL/GenBank/DDBJ databases">
        <title>Reclassification of Eubacterium combesii and discrepancies in the nomenclature of botulinum neurotoxin producing clostridia. Request for an Opinion.</title>
        <authorList>
            <person name="Dobritsa A.P."/>
            <person name="Kutumbaka K.K."/>
            <person name="Samadpour M."/>
        </authorList>
    </citation>
    <scope>NUCLEOTIDE SEQUENCE [LARGE SCALE GENOMIC DNA]</scope>
    <source>
        <strain evidence="1 2">DSM 20696</strain>
    </source>
</reference>
<organism evidence="1 2">
    <name type="scientific">Clostridium combesii</name>
    <dbReference type="NCBI Taxonomy" id="39481"/>
    <lineage>
        <taxon>Bacteria</taxon>
        <taxon>Bacillati</taxon>
        <taxon>Bacillota</taxon>
        <taxon>Clostridia</taxon>
        <taxon>Eubacteriales</taxon>
        <taxon>Clostridiaceae</taxon>
        <taxon>Clostridium</taxon>
    </lineage>
</organism>
<evidence type="ECO:0000313" key="1">
    <source>
        <dbReference type="EMBL" id="PIH05168.1"/>
    </source>
</evidence>
<dbReference type="RefSeq" id="WP_099838405.1">
    <property type="nucleotide sequence ID" value="NZ_PEIK01000003.1"/>
</dbReference>
<dbReference type="EMBL" id="PEIK01000003">
    <property type="protein sequence ID" value="PIH05168.1"/>
    <property type="molecule type" value="Genomic_DNA"/>
</dbReference>
<proteinExistence type="predicted"/>
<protein>
    <recommendedName>
        <fullName evidence="3">Cell adhesion protein</fullName>
    </recommendedName>
</protein>
<sequence length="309" mass="35640">MGAFKPAWDVEYNCSVLPNVATPSWSISGDINLMHIIDRMLYINDNSTTSPSALAMHNIISSDKITTFECDIKIISASNFLSLQMQINDDQKGIDLGLESNKINIFDNSAYPFRIIKSINVDLTNFNKIKLIKYGQTKFQVYINNKLIEENNYFSNISNYNGLYIGAGSMPNTGSCYIKNIRYCLDGIPIYYPYSYLINQNQNYYSTKSNFLNLGQTKDNTQLENWYNKYGADDVNIITQNLNNKEFPMTKDENDIWKTDFQLDINEVIDNIELVDTDENNKSIKYNCNDYKILDLCDDQFKLTMCKIK</sequence>
<accession>A0A2G7HJ74</accession>
<dbReference type="Proteomes" id="UP000231322">
    <property type="component" value="Unassembled WGS sequence"/>
</dbReference>
<dbReference type="AlphaFoldDB" id="A0A2G7HJ74"/>
<keyword evidence="2" id="KW-1185">Reference proteome</keyword>
<gene>
    <name evidence="1" type="ORF">CS538_04890</name>
</gene>
<evidence type="ECO:0008006" key="3">
    <source>
        <dbReference type="Google" id="ProtNLM"/>
    </source>
</evidence>